<feature type="domain" description="Fibronectin type-III" evidence="2">
    <location>
        <begin position="1471"/>
        <end position="1573"/>
    </location>
</feature>
<dbReference type="GO" id="GO:0005634">
    <property type="term" value="C:nucleus"/>
    <property type="evidence" value="ECO:0007669"/>
    <property type="project" value="TreeGrafter"/>
</dbReference>
<evidence type="ECO:0000259" key="2">
    <source>
        <dbReference type="PROSITE" id="PS50853"/>
    </source>
</evidence>
<dbReference type="InterPro" id="IPR036116">
    <property type="entry name" value="FN3_sf"/>
</dbReference>
<evidence type="ECO:0000313" key="3">
    <source>
        <dbReference type="EMBL" id="JAS17288.1"/>
    </source>
</evidence>
<organism evidence="4">
    <name type="scientific">Clastoptera arizonana</name>
    <name type="common">Arizona spittle bug</name>
    <dbReference type="NCBI Taxonomy" id="38151"/>
    <lineage>
        <taxon>Eukaryota</taxon>
        <taxon>Metazoa</taxon>
        <taxon>Ecdysozoa</taxon>
        <taxon>Arthropoda</taxon>
        <taxon>Hexapoda</taxon>
        <taxon>Insecta</taxon>
        <taxon>Pterygota</taxon>
        <taxon>Neoptera</taxon>
        <taxon>Paraneoptera</taxon>
        <taxon>Hemiptera</taxon>
        <taxon>Auchenorrhyncha</taxon>
        <taxon>Cercopoidea</taxon>
        <taxon>Clastopteridae</taxon>
        <taxon>Clastoptera</taxon>
    </lineage>
</organism>
<feature type="compositionally biased region" description="Polar residues" evidence="1">
    <location>
        <begin position="55"/>
        <end position="69"/>
    </location>
</feature>
<feature type="compositionally biased region" description="Polar residues" evidence="1">
    <location>
        <begin position="1190"/>
        <end position="1201"/>
    </location>
</feature>
<accession>A0A1B6DMD4</accession>
<dbReference type="PANTHER" id="PTHR23210">
    <property type="entry name" value="ACTIVATING TRANSCRIPTION FACTOR 7 INTERACTING PROTEIN"/>
    <property type="match status" value="1"/>
</dbReference>
<feature type="region of interest" description="Disordered" evidence="1">
    <location>
        <begin position="1190"/>
        <end position="1264"/>
    </location>
</feature>
<feature type="region of interest" description="Disordered" evidence="1">
    <location>
        <begin position="1276"/>
        <end position="1333"/>
    </location>
</feature>
<feature type="compositionally biased region" description="Polar residues" evidence="1">
    <location>
        <begin position="1410"/>
        <end position="1423"/>
    </location>
</feature>
<feature type="compositionally biased region" description="Low complexity" evidence="1">
    <location>
        <begin position="1299"/>
        <end position="1320"/>
    </location>
</feature>
<feature type="region of interest" description="Disordered" evidence="1">
    <location>
        <begin position="525"/>
        <end position="544"/>
    </location>
</feature>
<dbReference type="GO" id="GO:0005667">
    <property type="term" value="C:transcription regulator complex"/>
    <property type="evidence" value="ECO:0007669"/>
    <property type="project" value="TreeGrafter"/>
</dbReference>
<dbReference type="InterPro" id="IPR026085">
    <property type="entry name" value="ATF7-int"/>
</dbReference>
<dbReference type="PANTHER" id="PTHR23210:SF26">
    <property type="entry name" value="ACTIVATING TRANSCRIPTION FACTOR 7-INTERACTING PROTEIN 1"/>
    <property type="match status" value="1"/>
</dbReference>
<evidence type="ECO:0000313" key="4">
    <source>
        <dbReference type="EMBL" id="JAS26812.1"/>
    </source>
</evidence>
<dbReference type="PROSITE" id="PS50853">
    <property type="entry name" value="FN3"/>
    <property type="match status" value="1"/>
</dbReference>
<dbReference type="InterPro" id="IPR013783">
    <property type="entry name" value="Ig-like_fold"/>
</dbReference>
<dbReference type="GO" id="GO:0006355">
    <property type="term" value="P:regulation of DNA-templated transcription"/>
    <property type="evidence" value="ECO:0007669"/>
    <property type="project" value="TreeGrafter"/>
</dbReference>
<sequence>MKDFNPVSEDFHLHLEESDEDSNIEDNIQTSCTSRNMMNKINECDVRTDRIGESEPSSLETTNNNNFDSKNGIDETNAEEGLNSPLDKMLHFENNSNDHPQVEKLIDNVQVSNGLFYENVVSSEIIIDNVTDIDLDLDKEIKDNINLLSIKKTFDKKLTSDHKINGQLINLAEINKFDVSNHVGKKTCVTIKHNLDAEKNYTNNVRPSNINSCSYECSNTINEVNELVEENCHKQNSQKDEIDKNGEPCNTSQETNFSHIDSEEWIVLDEIGEKDPLSQGSFDMGDKDSECVGTIQFHGAEETAHEVEVEDCELDVFHNDCNFIDGYSTSLINTSTQKSLNTKSLNTKGNSENLNITNSSNFNQETNKENIKSNNKVLRESNAFLEKTNRIDPAGEKIDSTEETIDPTGERIDPTDYVSLLKKSSIVVDETVGNKKKEGECFINVAETSNLKSVSIDSDMKEESVEGKQVADLSKTVAAGIISVNFNIKEKPKPLLFSIKENVEELSNNKMEVVEESSINIPETPAVHSRSIDSETKDSKMTADTSLIDESKPFSVGSGSTDSEIKETAEKAKESLLIQMEVESKNIAESCTVGITSINSEIKDETENVSDVNSKTNKIINEEIGTANISTDKYRSTTIEITESDVEVATLNKKESSDFEMVEISSNDIIDHKMSIDIETLVTEHVITDYKMSAEFDIEETVIGDINSDKEESIVLDDKKCSPNITQSNNEKSEFNDVKITSDSAKLMHLITPKIGSNSENLKEESIEEDKPVFNGGFQICNMEVEEIIDKHIYNKNEDIKKDDEITRNKNIEDIAPDILNKGSEMLTCLQNFTKDSKKETFSREPVKDDNNVCSTLMMELTSKIESEESSEKIECAKSSNEFHKNILNDVEDGSDSKNDYVEEMVVSSPSTNQQAEDASRNNSEYKDDVNKKIITCSDLLNISGISAVEDNVHIKIASSLKRSYTDVDHELVAKKPRISDVTETASTVDIVNINKECVNPAVTKNVKTISVKETLSDVNSTKDSLNIVNNDICDGMSKVNVASEISKLSTDSKNTVPTKVIDNIDLAIERVVQHASSSSSKNNISVLSKFHVNQLKNLTRHELEDFVLAKFCEAIAYKSEVGELRQRCVKIEQVHDLWRKKAMQLEKSHHELEMVLKKYLAEAADSKKDRPPLPIKVTRSVGLQVTMPNMMNGLKSNSLHPLSRKQVHSSSITKTSPTTGAAKVNSNQKVESPTQFGPKRNNQIDPCSEKSPGPLRRFSNISKSSESLEVIDLTEKEDKQNITQPQNVQKKPQPRQLIQQNQPSRQSPQQAPQSIRQSQDLQTTLQKSAQAAKQLPTQNIAVPQNGIRLVQTHQLTNNATPGMTILVPTNTVAQLGSPRQPQLYLTTQIKPSVSLNANQNLSTSSAITKNNSTLMRSGSGVQRTPPAVLPINKPRTGNQPTRPQMPILRHPAPLPADPKHPMKPGVKLVPPQPFLKAAKTANGIMLSWGLTLTQDIAEIASYQLYAYQESSQLPNTNMWKKVGDVKPLPLPMACTLTQFVEGYKYHFAVRAIDVHSRTGPFSIPGSISLQKGMK</sequence>
<proteinExistence type="predicted"/>
<dbReference type="SUPFAM" id="SSF49265">
    <property type="entry name" value="Fibronectin type III"/>
    <property type="match status" value="1"/>
</dbReference>
<dbReference type="InterPro" id="IPR056565">
    <property type="entry name" value="Fn3_ATF7IP"/>
</dbReference>
<dbReference type="EMBL" id="GEDC01020010">
    <property type="protein sequence ID" value="JAS17288.1"/>
    <property type="molecule type" value="Transcribed_RNA"/>
</dbReference>
<protein>
    <recommendedName>
        <fullName evidence="2">Fibronectin type-III domain-containing protein</fullName>
    </recommendedName>
</protein>
<feature type="region of interest" description="Disordered" evidence="1">
    <location>
        <begin position="1410"/>
        <end position="1447"/>
    </location>
</feature>
<gene>
    <name evidence="4" type="ORF">g.26581</name>
    <name evidence="3" type="ORF">g.26583</name>
</gene>
<evidence type="ECO:0000256" key="1">
    <source>
        <dbReference type="SAM" id="MobiDB-lite"/>
    </source>
</evidence>
<dbReference type="GO" id="GO:0003712">
    <property type="term" value="F:transcription coregulator activity"/>
    <property type="evidence" value="ECO:0007669"/>
    <property type="project" value="TreeGrafter"/>
</dbReference>
<feature type="compositionally biased region" description="Polar residues" evidence="1">
    <location>
        <begin position="1321"/>
        <end position="1333"/>
    </location>
</feature>
<reference evidence="4" key="1">
    <citation type="submission" date="2015-12" db="EMBL/GenBank/DDBJ databases">
        <title>De novo transcriptome assembly of four potential Pierce s Disease insect vectors from Arizona vineyards.</title>
        <authorList>
            <person name="Tassone E.E."/>
        </authorList>
    </citation>
    <scope>NUCLEOTIDE SEQUENCE</scope>
</reference>
<name>A0A1B6DMD4_9HEMI</name>
<feature type="region of interest" description="Disordered" evidence="1">
    <location>
        <begin position="53"/>
        <end position="78"/>
    </location>
</feature>
<dbReference type="InterPro" id="IPR003961">
    <property type="entry name" value="FN3_dom"/>
</dbReference>
<feature type="compositionally biased region" description="Basic and acidic residues" evidence="1">
    <location>
        <begin position="530"/>
        <end position="541"/>
    </location>
</feature>
<dbReference type="Pfam" id="PF16794">
    <property type="entry name" value="fn3_4"/>
    <property type="match status" value="1"/>
</dbReference>
<dbReference type="Gene3D" id="2.60.40.10">
    <property type="entry name" value="Immunoglobulins"/>
    <property type="match status" value="1"/>
</dbReference>
<feature type="compositionally biased region" description="Polar residues" evidence="1">
    <location>
        <begin position="1282"/>
        <end position="1291"/>
    </location>
</feature>
<feature type="compositionally biased region" description="Polar residues" evidence="1">
    <location>
        <begin position="1209"/>
        <end position="1246"/>
    </location>
</feature>
<dbReference type="EMBL" id="GEDC01010486">
    <property type="protein sequence ID" value="JAS26812.1"/>
    <property type="molecule type" value="Transcribed_RNA"/>
</dbReference>